<evidence type="ECO:0000313" key="1">
    <source>
        <dbReference type="EMBL" id="TVU38333.1"/>
    </source>
</evidence>
<accession>A0A5J9VQ50</accession>
<gene>
    <name evidence="1" type="ORF">EJB05_11696</name>
</gene>
<proteinExistence type="predicted"/>
<comment type="caution">
    <text evidence="1">The sequence shown here is derived from an EMBL/GenBank/DDBJ whole genome shotgun (WGS) entry which is preliminary data.</text>
</comment>
<name>A0A5J9VQ50_9POAL</name>
<feature type="non-terminal residue" evidence="1">
    <location>
        <position position="1"/>
    </location>
</feature>
<dbReference type="EMBL" id="RWGY01000007">
    <property type="protein sequence ID" value="TVU38333.1"/>
    <property type="molecule type" value="Genomic_DNA"/>
</dbReference>
<dbReference type="Gramene" id="TVU38333">
    <property type="protein sequence ID" value="TVU38333"/>
    <property type="gene ID" value="EJB05_11696"/>
</dbReference>
<keyword evidence="2" id="KW-1185">Reference proteome</keyword>
<evidence type="ECO:0000313" key="2">
    <source>
        <dbReference type="Proteomes" id="UP000324897"/>
    </source>
</evidence>
<organism evidence="1 2">
    <name type="scientific">Eragrostis curvula</name>
    <name type="common">weeping love grass</name>
    <dbReference type="NCBI Taxonomy" id="38414"/>
    <lineage>
        <taxon>Eukaryota</taxon>
        <taxon>Viridiplantae</taxon>
        <taxon>Streptophyta</taxon>
        <taxon>Embryophyta</taxon>
        <taxon>Tracheophyta</taxon>
        <taxon>Spermatophyta</taxon>
        <taxon>Magnoliopsida</taxon>
        <taxon>Liliopsida</taxon>
        <taxon>Poales</taxon>
        <taxon>Poaceae</taxon>
        <taxon>PACMAD clade</taxon>
        <taxon>Chloridoideae</taxon>
        <taxon>Eragrostideae</taxon>
        <taxon>Eragrostidinae</taxon>
        <taxon>Eragrostis</taxon>
    </lineage>
</organism>
<dbReference type="Proteomes" id="UP000324897">
    <property type="component" value="Chromosome 4"/>
</dbReference>
<reference evidence="1 2" key="1">
    <citation type="journal article" date="2019" name="Sci. Rep.">
        <title>A high-quality genome of Eragrostis curvula grass provides insights into Poaceae evolution and supports new strategies to enhance forage quality.</title>
        <authorList>
            <person name="Carballo J."/>
            <person name="Santos B.A.C.M."/>
            <person name="Zappacosta D."/>
            <person name="Garbus I."/>
            <person name="Selva J.P."/>
            <person name="Gallo C.A."/>
            <person name="Diaz A."/>
            <person name="Albertini E."/>
            <person name="Caccamo M."/>
            <person name="Echenique V."/>
        </authorList>
    </citation>
    <scope>NUCLEOTIDE SEQUENCE [LARGE SCALE GENOMIC DNA]</scope>
    <source>
        <strain evidence="2">cv. Victoria</strain>
        <tissue evidence="1">Leaf</tissue>
    </source>
</reference>
<dbReference type="AlphaFoldDB" id="A0A5J9VQ50"/>
<sequence length="161" mass="17442">MLHVHVIHNSHIIFRSPVFFANGRSSGRTLAHTSQTFGLKLGGILISTTMSSVPERRPFLGIVQEQLGYVHCYFCTSILLVSSHAFALRTDKTANGNDHKYLLSSQLQVSVPSSCGGGSLQLRTVAVQCGNCAGVLSVTLPPPPPVELPLQVRSHHRVFLS</sequence>
<protein>
    <submittedName>
        <fullName evidence="1">Uncharacterized protein</fullName>
    </submittedName>
</protein>